<dbReference type="InterPro" id="IPR003599">
    <property type="entry name" value="Ig_sub"/>
</dbReference>
<dbReference type="SUPFAM" id="SSF48726">
    <property type="entry name" value="Immunoglobulin"/>
    <property type="match status" value="3"/>
</dbReference>
<dbReference type="SMART" id="SM00408">
    <property type="entry name" value="IGc2"/>
    <property type="match status" value="2"/>
</dbReference>
<evidence type="ECO:0000313" key="5">
    <source>
        <dbReference type="Proteomes" id="UP001591681"/>
    </source>
</evidence>
<keyword evidence="2" id="KW-0472">Membrane</keyword>
<dbReference type="InterPro" id="IPR036179">
    <property type="entry name" value="Ig-like_dom_sf"/>
</dbReference>
<sequence>MTGKSGIRVSVTDLTVKETGVEKSNYTKVTCSASCSFGDDQYVWYKNGQRLQGKTTASILVSGKASYSCAVSGYEALRSPAVCIPNEQCWVVTYSFSNTCVLMGSSLDIHCTYLHPVNHRIKTTVWFAKEKHSSVRKDLCEDRKCISQTEYLGNKENNCTLRLKHITEGHSGEYGFRFTTAEGRTEEGLPGITISVTALQVLMTSETVVEGERVTLSCSTTCSLSNNPTFIWYKNGQLLSSNHTTRDNKLQLNSVSSEDSGNYSCAVGGHDESLFFTAVFLNVRYKPKSVTVSISASGDMGEGDTVTLTCSSDANPPVHNYTWYMKTGAESLVRGTGESISFNVTSDTSGLYYCQAQNEVGSQTSTEVAVQLMKQDSVGVTVILPMIITILLILVVLLILGFMYLRKKNAKLSAGTRAMNINTQSDPGLLYATVAKRTADPTQGAATRDQDDVQDASVQIKRPKTQTTPEEDSVTYASVQFRRRSAATRWAFLHTTTNLTAFQFN</sequence>
<dbReference type="InterPro" id="IPR013783">
    <property type="entry name" value="Ig-like_fold"/>
</dbReference>
<keyword evidence="2" id="KW-1133">Transmembrane helix</keyword>
<feature type="transmembrane region" description="Helical" evidence="2">
    <location>
        <begin position="382"/>
        <end position="405"/>
    </location>
</feature>
<dbReference type="SMART" id="SM00409">
    <property type="entry name" value="IG"/>
    <property type="match status" value="3"/>
</dbReference>
<dbReference type="PROSITE" id="PS50835">
    <property type="entry name" value="IG_LIKE"/>
    <property type="match status" value="3"/>
</dbReference>
<comment type="caution">
    <text evidence="4">The sequence shown here is derived from an EMBL/GenBank/DDBJ whole genome shotgun (WGS) entry which is preliminary data.</text>
</comment>
<feature type="domain" description="Ig-like" evidence="3">
    <location>
        <begin position="287"/>
        <end position="371"/>
    </location>
</feature>
<evidence type="ECO:0000313" key="4">
    <source>
        <dbReference type="EMBL" id="KAL2086760.1"/>
    </source>
</evidence>
<feature type="region of interest" description="Disordered" evidence="1">
    <location>
        <begin position="441"/>
        <end position="473"/>
    </location>
</feature>
<name>A0ABD1JK73_9TELE</name>
<evidence type="ECO:0000256" key="2">
    <source>
        <dbReference type="SAM" id="Phobius"/>
    </source>
</evidence>
<feature type="domain" description="Ig-like" evidence="3">
    <location>
        <begin position="7"/>
        <end position="72"/>
    </location>
</feature>
<protein>
    <recommendedName>
        <fullName evidence="3">Ig-like domain-containing protein</fullName>
    </recommendedName>
</protein>
<dbReference type="PANTHER" id="PTHR46013">
    <property type="entry name" value="VASCULAR CELL ADHESION MOLECULE 1"/>
    <property type="match status" value="1"/>
</dbReference>
<dbReference type="AlphaFoldDB" id="A0ABD1JK73"/>
<keyword evidence="2" id="KW-0812">Transmembrane</keyword>
<dbReference type="InterPro" id="IPR007110">
    <property type="entry name" value="Ig-like_dom"/>
</dbReference>
<dbReference type="Pfam" id="PF13927">
    <property type="entry name" value="Ig_3"/>
    <property type="match status" value="1"/>
</dbReference>
<dbReference type="Gene3D" id="2.60.40.10">
    <property type="entry name" value="Immunoglobulins"/>
    <property type="match status" value="3"/>
</dbReference>
<dbReference type="InterPro" id="IPR003598">
    <property type="entry name" value="Ig_sub2"/>
</dbReference>
<dbReference type="PANTHER" id="PTHR46013:SF4">
    <property type="entry name" value="B-CELL RECEPTOR CD22-RELATED"/>
    <property type="match status" value="1"/>
</dbReference>
<accession>A0ABD1JK73</accession>
<evidence type="ECO:0000259" key="3">
    <source>
        <dbReference type="PROSITE" id="PS50835"/>
    </source>
</evidence>
<organism evidence="4 5">
    <name type="scientific">Coilia grayii</name>
    <name type="common">Gray's grenadier anchovy</name>
    <dbReference type="NCBI Taxonomy" id="363190"/>
    <lineage>
        <taxon>Eukaryota</taxon>
        <taxon>Metazoa</taxon>
        <taxon>Chordata</taxon>
        <taxon>Craniata</taxon>
        <taxon>Vertebrata</taxon>
        <taxon>Euteleostomi</taxon>
        <taxon>Actinopterygii</taxon>
        <taxon>Neopterygii</taxon>
        <taxon>Teleostei</taxon>
        <taxon>Clupei</taxon>
        <taxon>Clupeiformes</taxon>
        <taxon>Clupeoidei</taxon>
        <taxon>Engraulidae</taxon>
        <taxon>Coilinae</taxon>
        <taxon>Coilia</taxon>
    </lineage>
</organism>
<keyword evidence="5" id="KW-1185">Reference proteome</keyword>
<gene>
    <name evidence="4" type="ORF">ACEWY4_017819</name>
</gene>
<reference evidence="4 5" key="1">
    <citation type="submission" date="2024-09" db="EMBL/GenBank/DDBJ databases">
        <title>A chromosome-level genome assembly of Gray's grenadier anchovy, Coilia grayii.</title>
        <authorList>
            <person name="Fu Z."/>
        </authorList>
    </citation>
    <scope>NUCLEOTIDE SEQUENCE [LARGE SCALE GENOMIC DNA]</scope>
    <source>
        <strain evidence="4">G4</strain>
        <tissue evidence="4">Muscle</tissue>
    </source>
</reference>
<dbReference type="Proteomes" id="UP001591681">
    <property type="component" value="Unassembled WGS sequence"/>
</dbReference>
<feature type="domain" description="Ig-like" evidence="3">
    <location>
        <begin position="190"/>
        <end position="277"/>
    </location>
</feature>
<evidence type="ECO:0000256" key="1">
    <source>
        <dbReference type="SAM" id="MobiDB-lite"/>
    </source>
</evidence>
<dbReference type="EMBL" id="JBHFQA010000015">
    <property type="protein sequence ID" value="KAL2086760.1"/>
    <property type="molecule type" value="Genomic_DNA"/>
</dbReference>
<proteinExistence type="predicted"/>
<dbReference type="Pfam" id="PF13895">
    <property type="entry name" value="Ig_2"/>
    <property type="match status" value="1"/>
</dbReference>